<organism evidence="2 3">
    <name type="scientific">Orbilia ellipsospora</name>
    <dbReference type="NCBI Taxonomy" id="2528407"/>
    <lineage>
        <taxon>Eukaryota</taxon>
        <taxon>Fungi</taxon>
        <taxon>Dikarya</taxon>
        <taxon>Ascomycota</taxon>
        <taxon>Pezizomycotina</taxon>
        <taxon>Orbiliomycetes</taxon>
        <taxon>Orbiliales</taxon>
        <taxon>Orbiliaceae</taxon>
        <taxon>Orbilia</taxon>
    </lineage>
</organism>
<gene>
    <name evidence="2" type="ORF">TWF694_008287</name>
</gene>
<accession>A0AAV9XMB2</accession>
<proteinExistence type="predicted"/>
<dbReference type="AlphaFoldDB" id="A0AAV9XMB2"/>
<protein>
    <recommendedName>
        <fullName evidence="4">Lipoprotein</fullName>
    </recommendedName>
</protein>
<evidence type="ECO:0000256" key="1">
    <source>
        <dbReference type="SAM" id="SignalP"/>
    </source>
</evidence>
<evidence type="ECO:0000313" key="2">
    <source>
        <dbReference type="EMBL" id="KAK6540903.1"/>
    </source>
</evidence>
<dbReference type="EMBL" id="JAVHJO010000004">
    <property type="protein sequence ID" value="KAK6540903.1"/>
    <property type="molecule type" value="Genomic_DNA"/>
</dbReference>
<dbReference type="Proteomes" id="UP001365542">
    <property type="component" value="Unassembled WGS sequence"/>
</dbReference>
<comment type="caution">
    <text evidence="2">The sequence shown here is derived from an EMBL/GenBank/DDBJ whole genome shotgun (WGS) entry which is preliminary data.</text>
</comment>
<sequence length="314" mass="34300">MKPKHNIRYFFLAFTTLLLSSPLACSPLDYNRVLFDPIIGVPKGLIIPADALQPGGVGQFTAALKWLDYYSLTCEMGLYEDHDLNDSSNKARWQGLPFGDGSTNATAYQGCIDIGNLYPPLVHKIRSYIVTGWCDCSFYADGGCSQFLFNAYNRADGDLSRSGSSANQIGSYKCKSTFHHDTYVPGTLEINNAYTDGARSVTANDGAPEDPLQDFSVTLQLKDFKDLTAYNGWTNCSTIDAPLYIARWKITGVSCSVFGSNDCTGDPLIAKGNAGVTQDDNYSYSVKAQRAASYQCYMPFGIKQNLLPGQSVNA</sequence>
<evidence type="ECO:0000313" key="3">
    <source>
        <dbReference type="Proteomes" id="UP001365542"/>
    </source>
</evidence>
<feature type="signal peptide" evidence="1">
    <location>
        <begin position="1"/>
        <end position="25"/>
    </location>
</feature>
<keyword evidence="3" id="KW-1185">Reference proteome</keyword>
<evidence type="ECO:0008006" key="4">
    <source>
        <dbReference type="Google" id="ProtNLM"/>
    </source>
</evidence>
<feature type="chain" id="PRO_5043664925" description="Lipoprotein" evidence="1">
    <location>
        <begin position="26"/>
        <end position="314"/>
    </location>
</feature>
<name>A0AAV9XMB2_9PEZI</name>
<keyword evidence="1" id="KW-0732">Signal</keyword>
<reference evidence="2 3" key="1">
    <citation type="submission" date="2019-10" db="EMBL/GenBank/DDBJ databases">
        <authorList>
            <person name="Palmer J.M."/>
        </authorList>
    </citation>
    <scope>NUCLEOTIDE SEQUENCE [LARGE SCALE GENOMIC DNA]</scope>
    <source>
        <strain evidence="2 3">TWF694</strain>
    </source>
</reference>